<keyword evidence="1" id="KW-1133">Transmembrane helix</keyword>
<dbReference type="EMBL" id="JANVFT010000063">
    <property type="protein sequence ID" value="KAJ4479409.1"/>
    <property type="molecule type" value="Genomic_DNA"/>
</dbReference>
<reference evidence="2" key="1">
    <citation type="submission" date="2022-08" db="EMBL/GenBank/DDBJ databases">
        <title>A Global Phylogenomic Analysis of the Shiitake Genus Lentinula.</title>
        <authorList>
            <consortium name="DOE Joint Genome Institute"/>
            <person name="Sierra-Patev S."/>
            <person name="Min B."/>
            <person name="Naranjo-Ortiz M."/>
            <person name="Looney B."/>
            <person name="Konkel Z."/>
            <person name="Slot J.C."/>
            <person name="Sakamoto Y."/>
            <person name="Steenwyk J.L."/>
            <person name="Rokas A."/>
            <person name="Carro J."/>
            <person name="Camarero S."/>
            <person name="Ferreira P."/>
            <person name="Molpeceres G."/>
            <person name="Ruiz-Duenas F.J."/>
            <person name="Serrano A."/>
            <person name="Henrissat B."/>
            <person name="Drula E."/>
            <person name="Hughes K.W."/>
            <person name="Mata J.L."/>
            <person name="Ishikawa N.K."/>
            <person name="Vargas-Isla R."/>
            <person name="Ushijima S."/>
            <person name="Smith C.A."/>
            <person name="Ahrendt S."/>
            <person name="Andreopoulos W."/>
            <person name="He G."/>
            <person name="Labutti K."/>
            <person name="Lipzen A."/>
            <person name="Ng V."/>
            <person name="Riley R."/>
            <person name="Sandor L."/>
            <person name="Barry K."/>
            <person name="Martinez A.T."/>
            <person name="Xiao Y."/>
            <person name="Gibbons J.G."/>
            <person name="Terashima K."/>
            <person name="Grigoriev I.V."/>
            <person name="Hibbett D.S."/>
        </authorList>
    </citation>
    <scope>NUCLEOTIDE SEQUENCE</scope>
    <source>
        <strain evidence="2">RHP3577 ss4</strain>
    </source>
</reference>
<feature type="transmembrane region" description="Helical" evidence="1">
    <location>
        <begin position="6"/>
        <end position="23"/>
    </location>
</feature>
<keyword evidence="1" id="KW-0812">Transmembrane</keyword>
<dbReference type="Proteomes" id="UP001150217">
    <property type="component" value="Unassembled WGS sequence"/>
</dbReference>
<organism evidence="2 3">
    <name type="scientific">Lentinula lateritia</name>
    <dbReference type="NCBI Taxonomy" id="40482"/>
    <lineage>
        <taxon>Eukaryota</taxon>
        <taxon>Fungi</taxon>
        <taxon>Dikarya</taxon>
        <taxon>Basidiomycota</taxon>
        <taxon>Agaricomycotina</taxon>
        <taxon>Agaricomycetes</taxon>
        <taxon>Agaricomycetidae</taxon>
        <taxon>Agaricales</taxon>
        <taxon>Marasmiineae</taxon>
        <taxon>Omphalotaceae</taxon>
        <taxon>Lentinula</taxon>
    </lineage>
</organism>
<gene>
    <name evidence="2" type="ORF">C8R41DRAFT_843305</name>
</gene>
<evidence type="ECO:0000313" key="2">
    <source>
        <dbReference type="EMBL" id="KAJ4479409.1"/>
    </source>
</evidence>
<keyword evidence="3" id="KW-1185">Reference proteome</keyword>
<evidence type="ECO:0000256" key="1">
    <source>
        <dbReference type="SAM" id="Phobius"/>
    </source>
</evidence>
<proteinExistence type="predicted"/>
<sequence length="51" mass="5676">MAYSWLGVVIFDVCVFGLTLWKVSKMRAIHGGIGTIVMRDVGKLPFTFSNL</sequence>
<evidence type="ECO:0000313" key="3">
    <source>
        <dbReference type="Proteomes" id="UP001150217"/>
    </source>
</evidence>
<accession>A0ABQ8VBA0</accession>
<protein>
    <recommendedName>
        <fullName evidence="4">RDD family protein</fullName>
    </recommendedName>
</protein>
<keyword evidence="1" id="KW-0472">Membrane</keyword>
<comment type="caution">
    <text evidence="2">The sequence shown here is derived from an EMBL/GenBank/DDBJ whole genome shotgun (WGS) entry which is preliminary data.</text>
</comment>
<name>A0ABQ8VBA0_9AGAR</name>
<evidence type="ECO:0008006" key="4">
    <source>
        <dbReference type="Google" id="ProtNLM"/>
    </source>
</evidence>